<dbReference type="AlphaFoldDB" id="C7NT89"/>
<feature type="compositionally biased region" description="Basic and acidic residues" evidence="6">
    <location>
        <begin position="11"/>
        <end position="23"/>
    </location>
</feature>
<dbReference type="GO" id="GO:0006412">
    <property type="term" value="P:translation"/>
    <property type="evidence" value="ECO:0007669"/>
    <property type="project" value="UniProtKB-UniRule"/>
</dbReference>
<evidence type="ECO:0000256" key="3">
    <source>
        <dbReference type="ARBA" id="ARBA00023274"/>
    </source>
</evidence>
<dbReference type="SUPFAM" id="SSF50104">
    <property type="entry name" value="Translation proteins SH3-like domain"/>
    <property type="match status" value="1"/>
</dbReference>
<dbReference type="Gene3D" id="2.30.30.70">
    <property type="entry name" value="Ribosomal protein L21"/>
    <property type="match status" value="1"/>
</dbReference>
<dbReference type="HOGENOM" id="CLU_103610_1_1_2"/>
<name>C7NT89_HALUD</name>
<dbReference type="InterPro" id="IPR008991">
    <property type="entry name" value="Translation_prot_SH3-like_sf"/>
</dbReference>
<dbReference type="InterPro" id="IPR036948">
    <property type="entry name" value="Ribosomal_eL21_sf"/>
</dbReference>
<dbReference type="Proteomes" id="UP000002071">
    <property type="component" value="Chromosome"/>
</dbReference>
<evidence type="ECO:0000256" key="2">
    <source>
        <dbReference type="ARBA" id="ARBA00022980"/>
    </source>
</evidence>
<evidence type="ECO:0000313" key="8">
    <source>
        <dbReference type="Proteomes" id="UP000002071"/>
    </source>
</evidence>
<evidence type="ECO:0000256" key="5">
    <source>
        <dbReference type="HAMAP-Rule" id="MF_00369"/>
    </source>
</evidence>
<keyword evidence="2 5" id="KW-0689">Ribosomal protein</keyword>
<accession>C7NT89</accession>
<comment type="similarity">
    <text evidence="1 5">Belongs to the eukaryotic ribosomal protein eL21 family.</text>
</comment>
<dbReference type="Pfam" id="PF01157">
    <property type="entry name" value="Ribosomal_L21e"/>
    <property type="match status" value="1"/>
</dbReference>
<keyword evidence="3 5" id="KW-0687">Ribonucleoprotein</keyword>
<dbReference type="STRING" id="519442.Huta_0624"/>
<evidence type="ECO:0000256" key="1">
    <source>
        <dbReference type="ARBA" id="ARBA00008427"/>
    </source>
</evidence>
<sequence length="98" mass="10732">MPSSNGPLEGTRNKLKNDPRDRGTSPPQRAIQEFDVGTSVHLDIDPSVADGRFHPRFSGHTGEVIGEQGTAYKVQINDGGKDKTIIVKPAHLREQTEE</sequence>
<dbReference type="HAMAP" id="MF_00369">
    <property type="entry name" value="Ribosomal_eL21"/>
    <property type="match status" value="1"/>
</dbReference>
<dbReference type="eggNOG" id="arCOG04129">
    <property type="taxonomic scope" value="Archaea"/>
</dbReference>
<dbReference type="KEGG" id="hut:Huta_0624"/>
<proteinExistence type="inferred from homology"/>
<protein>
    <recommendedName>
        <fullName evidence="4 5">Large ribosomal subunit protein eL21</fullName>
    </recommendedName>
</protein>
<organism evidence="7 8">
    <name type="scientific">Halorhabdus utahensis (strain DSM 12940 / JCM 11049 / AX-2)</name>
    <dbReference type="NCBI Taxonomy" id="519442"/>
    <lineage>
        <taxon>Archaea</taxon>
        <taxon>Methanobacteriati</taxon>
        <taxon>Methanobacteriota</taxon>
        <taxon>Stenosarchaea group</taxon>
        <taxon>Halobacteria</taxon>
        <taxon>Halobacteriales</taxon>
        <taxon>Haloarculaceae</taxon>
        <taxon>Halorhabdus</taxon>
    </lineage>
</organism>
<dbReference type="OrthoDB" id="6295at2157"/>
<gene>
    <name evidence="5" type="primary">rpl21e</name>
    <name evidence="7" type="ordered locus">Huta_0624</name>
</gene>
<evidence type="ECO:0000313" key="7">
    <source>
        <dbReference type="EMBL" id="ACV10811.1"/>
    </source>
</evidence>
<dbReference type="GO" id="GO:0003735">
    <property type="term" value="F:structural constituent of ribosome"/>
    <property type="evidence" value="ECO:0007669"/>
    <property type="project" value="InterPro"/>
</dbReference>
<dbReference type="EMBL" id="CP001687">
    <property type="protein sequence ID" value="ACV10811.1"/>
    <property type="molecule type" value="Genomic_DNA"/>
</dbReference>
<dbReference type="GO" id="GO:0005840">
    <property type="term" value="C:ribosome"/>
    <property type="evidence" value="ECO:0007669"/>
    <property type="project" value="UniProtKB-KW"/>
</dbReference>
<dbReference type="NCBIfam" id="NF003303">
    <property type="entry name" value="PRK04306.1"/>
    <property type="match status" value="1"/>
</dbReference>
<dbReference type="RefSeq" id="WP_015788392.1">
    <property type="nucleotide sequence ID" value="NC_013158.1"/>
</dbReference>
<dbReference type="InterPro" id="IPR001147">
    <property type="entry name" value="Ribosomal_eL21"/>
</dbReference>
<keyword evidence="8" id="KW-1185">Reference proteome</keyword>
<dbReference type="GeneID" id="8382892"/>
<evidence type="ECO:0000256" key="4">
    <source>
        <dbReference type="ARBA" id="ARBA00035219"/>
    </source>
</evidence>
<reference evidence="7 8" key="1">
    <citation type="journal article" date="2009" name="Stand. Genomic Sci.">
        <title>Complete genome sequence of Halorhabdus utahensis type strain (AX-2).</title>
        <authorList>
            <person name="Anderson I."/>
            <person name="Tindall B.J."/>
            <person name="Pomrenke H."/>
            <person name="Goker M."/>
            <person name="Lapidus A."/>
            <person name="Nolan M."/>
            <person name="Copeland A."/>
            <person name="Glavina Del Rio T."/>
            <person name="Chen F."/>
            <person name="Tice H."/>
            <person name="Cheng J.F."/>
            <person name="Lucas S."/>
            <person name="Chertkov O."/>
            <person name="Bruce D."/>
            <person name="Brettin T."/>
            <person name="Detter J.C."/>
            <person name="Han C."/>
            <person name="Goodwin L."/>
            <person name="Land M."/>
            <person name="Hauser L."/>
            <person name="Chang Y.J."/>
            <person name="Jeffries C.D."/>
            <person name="Pitluck S."/>
            <person name="Pati A."/>
            <person name="Mavromatis K."/>
            <person name="Ivanova N."/>
            <person name="Ovchinnikova G."/>
            <person name="Chen A."/>
            <person name="Palaniappan K."/>
            <person name="Chain P."/>
            <person name="Rohde M."/>
            <person name="Bristow J."/>
            <person name="Eisen J.A."/>
            <person name="Markowitz V."/>
            <person name="Hugenholtz P."/>
            <person name="Kyrpides N.C."/>
            <person name="Klenk H.P."/>
        </authorList>
    </citation>
    <scope>NUCLEOTIDE SEQUENCE [LARGE SCALE GENOMIC DNA]</scope>
    <source>
        <strain evidence="8">DSM 12940 / JCM 11049 / AX-2</strain>
    </source>
</reference>
<dbReference type="InterPro" id="IPR022856">
    <property type="entry name" value="Ribosomal_eL21_arc"/>
</dbReference>
<feature type="region of interest" description="Disordered" evidence="6">
    <location>
        <begin position="1"/>
        <end position="36"/>
    </location>
</feature>
<evidence type="ECO:0000256" key="6">
    <source>
        <dbReference type="SAM" id="MobiDB-lite"/>
    </source>
</evidence>
<dbReference type="GO" id="GO:1990904">
    <property type="term" value="C:ribonucleoprotein complex"/>
    <property type="evidence" value="ECO:0007669"/>
    <property type="project" value="UniProtKB-KW"/>
</dbReference>